<dbReference type="Proteomes" id="UP000625780">
    <property type="component" value="Unassembled WGS sequence"/>
</dbReference>
<dbReference type="CDD" id="cd03398">
    <property type="entry name" value="PAP2_haloperoxidase"/>
    <property type="match status" value="1"/>
</dbReference>
<feature type="domain" description="Vanadium-dependent haloperoxidase NapH1-like second helical-bundle" evidence="2">
    <location>
        <begin position="285"/>
        <end position="452"/>
    </location>
</feature>
<evidence type="ECO:0000259" key="2">
    <source>
        <dbReference type="Pfam" id="PF22778"/>
    </source>
</evidence>
<dbReference type="Gene3D" id="1.10.606.20">
    <property type="match status" value="1"/>
</dbReference>
<name>A0ABQ1QX45_9FLAO</name>
<proteinExistence type="predicted"/>
<protein>
    <recommendedName>
        <fullName evidence="5">Phosphatase PAP2 family protein</fullName>
    </recommendedName>
</protein>
<evidence type="ECO:0008006" key="5">
    <source>
        <dbReference type="Google" id="ProtNLM"/>
    </source>
</evidence>
<gene>
    <name evidence="3" type="ORF">GCM10011361_13740</name>
</gene>
<accession>A0ABQ1QX45</accession>
<comment type="caution">
    <text evidence="3">The sequence shown here is derived from an EMBL/GenBank/DDBJ whole genome shotgun (WGS) entry which is preliminary data.</text>
</comment>
<evidence type="ECO:0000313" key="3">
    <source>
        <dbReference type="EMBL" id="GGD48195.1"/>
    </source>
</evidence>
<dbReference type="EMBL" id="BMFH01000001">
    <property type="protein sequence ID" value="GGD48195.1"/>
    <property type="molecule type" value="Genomic_DNA"/>
</dbReference>
<organism evidence="3 4">
    <name type="scientific">Muriicola marianensis</name>
    <dbReference type="NCBI Taxonomy" id="1324801"/>
    <lineage>
        <taxon>Bacteria</taxon>
        <taxon>Pseudomonadati</taxon>
        <taxon>Bacteroidota</taxon>
        <taxon>Flavobacteriia</taxon>
        <taxon>Flavobacteriales</taxon>
        <taxon>Flavobacteriaceae</taxon>
        <taxon>Muriicola</taxon>
    </lineage>
</organism>
<dbReference type="Pfam" id="PF21167">
    <property type="entry name" value="DUF6851"/>
    <property type="match status" value="1"/>
</dbReference>
<dbReference type="PANTHER" id="PTHR34599:SF2">
    <property type="entry name" value="TRAF-TYPE DOMAIN-CONTAINING PROTEIN"/>
    <property type="match status" value="1"/>
</dbReference>
<dbReference type="InterPro" id="IPR036938">
    <property type="entry name" value="PAP2/HPO_sf"/>
</dbReference>
<dbReference type="SUPFAM" id="SSF48317">
    <property type="entry name" value="Acid phosphatase/Vanadium-dependent haloperoxidase"/>
    <property type="match status" value="1"/>
</dbReference>
<dbReference type="Pfam" id="PF22778">
    <property type="entry name" value="VCPO_2nd"/>
    <property type="match status" value="1"/>
</dbReference>
<reference evidence="4" key="1">
    <citation type="journal article" date="2019" name="Int. J. Syst. Evol. Microbiol.">
        <title>The Global Catalogue of Microorganisms (GCM) 10K type strain sequencing project: providing services to taxonomists for standard genome sequencing and annotation.</title>
        <authorList>
            <consortium name="The Broad Institute Genomics Platform"/>
            <consortium name="The Broad Institute Genome Sequencing Center for Infectious Disease"/>
            <person name="Wu L."/>
            <person name="Ma J."/>
        </authorList>
    </citation>
    <scope>NUCLEOTIDE SEQUENCE [LARGE SCALE GENOMIC DNA]</scope>
    <source>
        <strain evidence="4">CGMCC 1.12606</strain>
    </source>
</reference>
<feature type="domain" description="DUF6851" evidence="1">
    <location>
        <begin position="42"/>
        <end position="176"/>
    </location>
</feature>
<dbReference type="InterPro" id="IPR052559">
    <property type="entry name" value="V-haloperoxidase"/>
</dbReference>
<dbReference type="InterPro" id="IPR055161">
    <property type="entry name" value="NapH1-like_2nd"/>
</dbReference>
<sequence>MQDPKGEDNIAYYWGQVALEATARDTERFLPRPTITSRYLGLIFTAAFDAWSVYDDKARPIYLEGVSKREGSLRDKEIAISYASYYALKEYYYSDSLYFKERMAHLGLDPETRDMEEDTPAGIGYLAAMSVIKNRKGDGANQYGEESEGNPPYFDYTGYQPVNSVDDNSDINRWQPKYFISLEGERYAPGCLTPYWQKVEPITLESADQFRSPPPPLYGSEQLQKEVEEVVQMQAELTAEQKALVEFMRDGPKSVQQAGHWLVFAQELSKKDQYDLDQDVKMYFLNQITAMDAFIASWDAKMFYDYARPYALVHEYYKGQEIEGWAGFDKGWTKMKGEQWRPYSPDSFLCPPFPSYVSGHSTVSGACAEALRLYKDSDSFEVRVPFIAGSYTEPESEWVEVELYFPTLTETANMAGISRVLGGYHIQADNLEGLALGRKVARHAFEFYKDHVGE</sequence>
<keyword evidence="4" id="KW-1185">Reference proteome</keyword>
<evidence type="ECO:0000313" key="4">
    <source>
        <dbReference type="Proteomes" id="UP000625780"/>
    </source>
</evidence>
<dbReference type="PANTHER" id="PTHR34599">
    <property type="entry name" value="PEROXIDASE-RELATED"/>
    <property type="match status" value="1"/>
</dbReference>
<dbReference type="InterPro" id="IPR049283">
    <property type="entry name" value="DUF6851"/>
</dbReference>
<evidence type="ECO:0000259" key="1">
    <source>
        <dbReference type="Pfam" id="PF21167"/>
    </source>
</evidence>